<evidence type="ECO:0000256" key="16">
    <source>
        <dbReference type="SAM" id="MobiDB-lite"/>
    </source>
</evidence>
<dbReference type="Proteomes" id="UP000297044">
    <property type="component" value="Genome"/>
</dbReference>
<keyword evidence="18" id="KW-1185">Reference proteome</keyword>
<evidence type="ECO:0000256" key="12">
    <source>
        <dbReference type="ARBA" id="ARBA00023186"/>
    </source>
</evidence>
<dbReference type="GO" id="GO:0044220">
    <property type="term" value="C:host cell perinuclear region of cytoplasm"/>
    <property type="evidence" value="ECO:0007669"/>
    <property type="project" value="UniProtKB-SubCell"/>
</dbReference>
<comment type="similarity">
    <text evidence="3">Belongs to the hantavirus nucleocapsid protein family.</text>
</comment>
<keyword evidence="5" id="KW-0540">Nuclease</keyword>
<dbReference type="GO" id="GO:0003723">
    <property type="term" value="F:RNA binding"/>
    <property type="evidence" value="ECO:0007669"/>
    <property type="project" value="UniProtKB-KW"/>
</dbReference>
<dbReference type="GO" id="GO:0004519">
    <property type="term" value="F:endonuclease activity"/>
    <property type="evidence" value="ECO:0007669"/>
    <property type="project" value="UniProtKB-KW"/>
</dbReference>
<keyword evidence="6" id="KW-0255">Endonuclease</keyword>
<proteinExistence type="inferred from homology"/>
<accession>A0A2P1GNS0</accession>
<dbReference type="Pfam" id="PF00846">
    <property type="entry name" value="Hanta_nucleocap"/>
    <property type="match status" value="2"/>
</dbReference>
<evidence type="ECO:0000256" key="3">
    <source>
        <dbReference type="ARBA" id="ARBA00007687"/>
    </source>
</evidence>
<name>A0A2P1GNS0_9VIRU</name>
<evidence type="ECO:0000256" key="7">
    <source>
        <dbReference type="ARBA" id="ARBA00022801"/>
    </source>
</evidence>
<evidence type="ECO:0000256" key="1">
    <source>
        <dbReference type="ARBA" id="ARBA00004328"/>
    </source>
</evidence>
<evidence type="ECO:0000256" key="6">
    <source>
        <dbReference type="ARBA" id="ARBA00022759"/>
    </source>
</evidence>
<keyword evidence="13" id="KW-1035">Host cytoplasm</keyword>
<keyword evidence="12" id="KW-0143">Chaperone</keyword>
<dbReference type="GO" id="GO:0044177">
    <property type="term" value="C:host cell Golgi apparatus"/>
    <property type="evidence" value="ECO:0007669"/>
    <property type="project" value="UniProtKB-SubCell"/>
</dbReference>
<sequence>MDTSSEKKKIQERLRRVSDELAVREAELTKARSLLDRAKDAYTDETDAAGAELVAKREDNIKEVTMAIDLLKKEQMRETKRLADMSTDQPRRPNPSRKAIGDPMVDPSSLAYGATVSLNELNVDEPSGQEADWVSLTLQVLMYGPLIVLKTLYMLTVRGRENQRSHKGARIQYKDSSSVLEDEDGNKTEHNIFISHATEQSSIKRDEFTPGRFKTCAGGVFVANVMTSRLISPVMGVIGFKKLVENWGVRSIEFMHRIIPGKEEEISEFDGKAFLIKQAELRDAGPLKSVAFTNKYIGYSFYDRGTVGAYLMRKADRAWSAANNTWNELRGNITEKAKVLVWKLDDDIAPWCFACGPDRCPPACITVPGVPELGGFLAILQDVRNTIIASKLMGTAEEKARKQSTFFVSYSRRTQAMGITLDNVILKEMVQAWGNEMVKSFNLGGDIDEDIRKLCQGMIDEQVKLLSNNVPLKL</sequence>
<feature type="region of interest" description="Disordered" evidence="16">
    <location>
        <begin position="82"/>
        <end position="105"/>
    </location>
</feature>
<comment type="subcellular location">
    <subcellularLocation>
        <location evidence="15">Host Golgi apparatus</location>
        <location evidence="15">Host cis-Golgi network</location>
    </subcellularLocation>
    <subcellularLocation>
        <location evidence="2">Host cytoplasm</location>
        <location evidence="2">Host perinuclear region</location>
    </subcellularLocation>
    <subcellularLocation>
        <location evidence="1">Virion</location>
    </subcellularLocation>
</comment>
<protein>
    <recommendedName>
        <fullName evidence="4">Nucleoprotein</fullName>
    </recommendedName>
    <alternativeName>
        <fullName evidence="14">Nucleocapsid protein</fullName>
    </alternativeName>
</protein>
<evidence type="ECO:0000256" key="13">
    <source>
        <dbReference type="ARBA" id="ARBA00023200"/>
    </source>
</evidence>
<evidence type="ECO:0000256" key="10">
    <source>
        <dbReference type="ARBA" id="ARBA00023054"/>
    </source>
</evidence>
<keyword evidence="11" id="KW-0946">Virion</keyword>
<evidence type="ECO:0000256" key="14">
    <source>
        <dbReference type="ARBA" id="ARBA00033344"/>
    </source>
</evidence>
<keyword evidence="8" id="KW-1040">Host Golgi apparatus</keyword>
<reference evidence="17 18" key="1">
    <citation type="journal article" date="2018" name="Nature">
        <title>The evolutionary history of vertebrate RNA viruses.</title>
        <authorList>
            <person name="Shi M."/>
            <person name="Lin X.D."/>
            <person name="Chen X."/>
            <person name="Tian J.H."/>
            <person name="Chen L.J."/>
            <person name="Li K."/>
            <person name="Wang W."/>
            <person name="Eden J.S."/>
            <person name="Shen J.J."/>
            <person name="Liu L."/>
            <person name="Holmes E.C."/>
            <person name="Zhang Y.Z."/>
        </authorList>
    </citation>
    <scope>NUCLEOTIDE SEQUENCE [LARGE SCALE GENOMIC DNA]</scope>
    <source>
        <strain evidence="17 18">LPXYF84819</strain>
    </source>
</reference>
<keyword evidence="10" id="KW-0175">Coiled coil</keyword>
<keyword evidence="7" id="KW-0378">Hydrolase</keyword>
<evidence type="ECO:0000313" key="18">
    <source>
        <dbReference type="Proteomes" id="UP000297044"/>
    </source>
</evidence>
<evidence type="ECO:0000256" key="2">
    <source>
        <dbReference type="ARBA" id="ARBA00004407"/>
    </source>
</evidence>
<organism evidence="17 18">
    <name type="scientific">Hainan oriental leaf-toed gecko hantavirus</name>
    <dbReference type="NCBI Taxonomy" id="2116437"/>
    <lineage>
        <taxon>Viruses</taxon>
        <taxon>Riboviria</taxon>
        <taxon>Orthornavirae</taxon>
        <taxon>Negarnaviricota</taxon>
        <taxon>Polyploviricotina</taxon>
        <taxon>Bunyaviricetes</taxon>
        <taxon>Elliovirales</taxon>
        <taxon>Hantaviridae</taxon>
        <taxon>Repantavirinae</taxon>
        <taxon>Reptillovirus</taxon>
        <taxon>Reptillovirus hemidactyli</taxon>
    </lineage>
</organism>
<dbReference type="GO" id="GO:0019013">
    <property type="term" value="C:viral nucleocapsid"/>
    <property type="evidence" value="ECO:0007669"/>
    <property type="project" value="UniProtKB-KW"/>
</dbReference>
<dbReference type="GO" id="GO:0016787">
    <property type="term" value="F:hydrolase activity"/>
    <property type="evidence" value="ECO:0007669"/>
    <property type="project" value="UniProtKB-KW"/>
</dbReference>
<evidence type="ECO:0000256" key="5">
    <source>
        <dbReference type="ARBA" id="ARBA00022722"/>
    </source>
</evidence>
<evidence type="ECO:0000313" key="17">
    <source>
        <dbReference type="EMBL" id="AVM87655.1"/>
    </source>
</evidence>
<evidence type="ECO:0000256" key="8">
    <source>
        <dbReference type="ARBA" id="ARBA00022812"/>
    </source>
</evidence>
<evidence type="ECO:0000256" key="9">
    <source>
        <dbReference type="ARBA" id="ARBA00022884"/>
    </source>
</evidence>
<evidence type="ECO:0000256" key="15">
    <source>
        <dbReference type="ARBA" id="ARBA00033737"/>
    </source>
</evidence>
<evidence type="ECO:0000256" key="4">
    <source>
        <dbReference type="ARBA" id="ARBA00014389"/>
    </source>
</evidence>
<dbReference type="EMBL" id="MG599942">
    <property type="protein sequence ID" value="AVM87655.1"/>
    <property type="molecule type" value="Viral_cRNA"/>
</dbReference>
<dbReference type="InterPro" id="IPR002214">
    <property type="entry name" value="Hanta_nucleocap"/>
</dbReference>
<evidence type="ECO:0000256" key="11">
    <source>
        <dbReference type="ARBA" id="ARBA00023086"/>
    </source>
</evidence>
<keyword evidence="9" id="KW-0694">RNA-binding</keyword>
<keyword evidence="11" id="KW-0543">Viral nucleoprotein</keyword>